<dbReference type="GO" id="GO:0012505">
    <property type="term" value="C:endomembrane system"/>
    <property type="evidence" value="ECO:0007669"/>
    <property type="project" value="TreeGrafter"/>
</dbReference>
<evidence type="ECO:0000256" key="4">
    <source>
        <dbReference type="ARBA" id="ARBA00022989"/>
    </source>
</evidence>
<proteinExistence type="inferred from homology"/>
<dbReference type="STRING" id="6205.A0A0R3WZ18"/>
<reference evidence="7 8" key="2">
    <citation type="submission" date="2018-11" db="EMBL/GenBank/DDBJ databases">
        <authorList>
            <consortium name="Pathogen Informatics"/>
        </authorList>
    </citation>
    <scope>NUCLEOTIDE SEQUENCE [LARGE SCALE GENOMIC DNA]</scope>
</reference>
<gene>
    <name evidence="7" type="ORF">TTAC_LOCUS5992</name>
</gene>
<evidence type="ECO:0000256" key="3">
    <source>
        <dbReference type="ARBA" id="ARBA00022692"/>
    </source>
</evidence>
<evidence type="ECO:0000313" key="7">
    <source>
        <dbReference type="EMBL" id="VDM28131.1"/>
    </source>
</evidence>
<dbReference type="EMBL" id="UYWX01010103">
    <property type="protein sequence ID" value="VDM28131.1"/>
    <property type="molecule type" value="Genomic_DNA"/>
</dbReference>
<dbReference type="AlphaFoldDB" id="A0A0R3WZ18"/>
<organism evidence="9">
    <name type="scientific">Hydatigena taeniaeformis</name>
    <name type="common">Feline tapeworm</name>
    <name type="synonym">Taenia taeniaeformis</name>
    <dbReference type="NCBI Taxonomy" id="6205"/>
    <lineage>
        <taxon>Eukaryota</taxon>
        <taxon>Metazoa</taxon>
        <taxon>Spiralia</taxon>
        <taxon>Lophotrochozoa</taxon>
        <taxon>Platyhelminthes</taxon>
        <taxon>Cestoda</taxon>
        <taxon>Eucestoda</taxon>
        <taxon>Cyclophyllidea</taxon>
        <taxon>Taeniidae</taxon>
        <taxon>Hydatigera</taxon>
    </lineage>
</organism>
<evidence type="ECO:0000256" key="6">
    <source>
        <dbReference type="SAM" id="Phobius"/>
    </source>
</evidence>
<dbReference type="OrthoDB" id="378564at2759"/>
<keyword evidence="5 6" id="KW-0472">Membrane</keyword>
<comment type="subcellular location">
    <subcellularLocation>
        <location evidence="1">Membrane</location>
        <topology evidence="1">Multi-pass membrane protein</topology>
    </subcellularLocation>
</comment>
<name>A0A0R3WZ18_HYDTA</name>
<dbReference type="WBParaSite" id="TTAC_0000600801-mRNA-1">
    <property type="protein sequence ID" value="TTAC_0000600801-mRNA-1"/>
    <property type="gene ID" value="TTAC_0000600801"/>
</dbReference>
<protein>
    <submittedName>
        <fullName evidence="9">Cleft lip and palate associated transmembrane protein 1</fullName>
    </submittedName>
</protein>
<evidence type="ECO:0000313" key="9">
    <source>
        <dbReference type="WBParaSite" id="TTAC_0000600801-mRNA-1"/>
    </source>
</evidence>
<keyword evidence="3 6" id="KW-0812">Transmembrane</keyword>
<sequence>MRKRRLSRTINLLTGQTDAPSDLVASKDTPVDARFLPPISHWHPNLTVNLIDDHTPWIRESVPSPINEYIKWYEPTNQYYPAVYINDFWNLNEEYMPVNKTTPELTFRLTVAPLSLFKWQLYLSQSMRKSWFPDLLGQTEDDKFNEDEDQDTMKKTFLETNPYLLGLTVVVSIIHSVFEMLAFKNGKSLLY</sequence>
<accession>A0A0R3WZ18</accession>
<dbReference type="GO" id="GO:0016020">
    <property type="term" value="C:membrane"/>
    <property type="evidence" value="ECO:0007669"/>
    <property type="project" value="UniProtKB-SubCell"/>
</dbReference>
<keyword evidence="4 6" id="KW-1133">Transmembrane helix</keyword>
<dbReference type="InterPro" id="IPR008429">
    <property type="entry name" value="CLPTM1"/>
</dbReference>
<dbReference type="PANTHER" id="PTHR21347:SF14">
    <property type="entry name" value="LIPID SCRAMBLASE CLPTM1-RELATED"/>
    <property type="match status" value="1"/>
</dbReference>
<evidence type="ECO:0000256" key="5">
    <source>
        <dbReference type="ARBA" id="ARBA00023136"/>
    </source>
</evidence>
<comment type="similarity">
    <text evidence="2">Belongs to the CLPTM1 family.</text>
</comment>
<evidence type="ECO:0000256" key="1">
    <source>
        <dbReference type="ARBA" id="ARBA00004141"/>
    </source>
</evidence>
<evidence type="ECO:0000313" key="8">
    <source>
        <dbReference type="Proteomes" id="UP000274429"/>
    </source>
</evidence>
<dbReference type="Proteomes" id="UP000274429">
    <property type="component" value="Unassembled WGS sequence"/>
</dbReference>
<feature type="transmembrane region" description="Helical" evidence="6">
    <location>
        <begin position="163"/>
        <end position="183"/>
    </location>
</feature>
<reference evidence="9" key="1">
    <citation type="submission" date="2017-02" db="UniProtKB">
        <authorList>
            <consortium name="WormBaseParasite"/>
        </authorList>
    </citation>
    <scope>IDENTIFICATION</scope>
</reference>
<evidence type="ECO:0000256" key="2">
    <source>
        <dbReference type="ARBA" id="ARBA00009310"/>
    </source>
</evidence>
<keyword evidence="8" id="KW-1185">Reference proteome</keyword>
<dbReference type="Pfam" id="PF05602">
    <property type="entry name" value="CLPTM1"/>
    <property type="match status" value="1"/>
</dbReference>
<dbReference type="PANTHER" id="PTHR21347">
    <property type="entry name" value="CLEFT LIP AND PALATE ASSOCIATED TRANSMEMBRANE PROTEIN-RELATED"/>
    <property type="match status" value="1"/>
</dbReference>